<accession>A0A392QUS3</accession>
<keyword evidence="2" id="KW-1185">Reference proteome</keyword>
<name>A0A392QUS3_9FABA</name>
<feature type="non-terminal residue" evidence="1">
    <location>
        <position position="1"/>
    </location>
</feature>
<organism evidence="1 2">
    <name type="scientific">Trifolium medium</name>
    <dbReference type="NCBI Taxonomy" id="97028"/>
    <lineage>
        <taxon>Eukaryota</taxon>
        <taxon>Viridiplantae</taxon>
        <taxon>Streptophyta</taxon>
        <taxon>Embryophyta</taxon>
        <taxon>Tracheophyta</taxon>
        <taxon>Spermatophyta</taxon>
        <taxon>Magnoliopsida</taxon>
        <taxon>eudicotyledons</taxon>
        <taxon>Gunneridae</taxon>
        <taxon>Pentapetalae</taxon>
        <taxon>rosids</taxon>
        <taxon>fabids</taxon>
        <taxon>Fabales</taxon>
        <taxon>Fabaceae</taxon>
        <taxon>Papilionoideae</taxon>
        <taxon>50 kb inversion clade</taxon>
        <taxon>NPAAA clade</taxon>
        <taxon>Hologalegina</taxon>
        <taxon>IRL clade</taxon>
        <taxon>Trifolieae</taxon>
        <taxon>Trifolium</taxon>
    </lineage>
</organism>
<protein>
    <submittedName>
        <fullName evidence="1">Uncharacterized protein</fullName>
    </submittedName>
</protein>
<comment type="caution">
    <text evidence="1">The sequence shown here is derived from an EMBL/GenBank/DDBJ whole genome shotgun (WGS) entry which is preliminary data.</text>
</comment>
<evidence type="ECO:0000313" key="1">
    <source>
        <dbReference type="EMBL" id="MCI27622.1"/>
    </source>
</evidence>
<reference evidence="1 2" key="1">
    <citation type="journal article" date="2018" name="Front. Plant Sci.">
        <title>Red Clover (Trifolium pratense) and Zigzag Clover (T. medium) - A Picture of Genomic Similarities and Differences.</title>
        <authorList>
            <person name="Dluhosova J."/>
            <person name="Istvanek J."/>
            <person name="Nedelnik J."/>
            <person name="Repkova J."/>
        </authorList>
    </citation>
    <scope>NUCLEOTIDE SEQUENCE [LARGE SCALE GENOMIC DNA]</scope>
    <source>
        <strain evidence="2">cv. 10/8</strain>
        <tissue evidence="1">Leaf</tissue>
    </source>
</reference>
<sequence>EVLASPMDSTSLERITLVKEWKFGDGLKMAEWFTARGEKDE</sequence>
<proteinExistence type="predicted"/>
<dbReference type="AlphaFoldDB" id="A0A392QUS3"/>
<evidence type="ECO:0000313" key="2">
    <source>
        <dbReference type="Proteomes" id="UP000265520"/>
    </source>
</evidence>
<dbReference type="EMBL" id="LXQA010160498">
    <property type="protein sequence ID" value="MCI27622.1"/>
    <property type="molecule type" value="Genomic_DNA"/>
</dbReference>
<dbReference type="Proteomes" id="UP000265520">
    <property type="component" value="Unassembled WGS sequence"/>
</dbReference>